<evidence type="ECO:0000313" key="2">
    <source>
        <dbReference type="EMBL" id="KAK9688193.1"/>
    </source>
</evidence>
<sequence>MELPEDIVKKKIASIRATYLLEKKKIADSCGTGTGADDLHVSTLPWFGEMEFLNDVIISRKTTSNLNYQTITQDENDEGESCRQQHSAEITGIAQSENDNNVVELPAVQPKRTSTRPTLLYNKHATSGQSQKKRKSADTLNDTSSIDAALNKLCNMTNADMFDNFGKLNSFAVEKYSHE</sequence>
<accession>A0AAW1IFG7</accession>
<evidence type="ECO:0000313" key="3">
    <source>
        <dbReference type="Proteomes" id="UP001458880"/>
    </source>
</evidence>
<evidence type="ECO:0008006" key="4">
    <source>
        <dbReference type="Google" id="ProtNLM"/>
    </source>
</evidence>
<evidence type="ECO:0000256" key="1">
    <source>
        <dbReference type="SAM" id="MobiDB-lite"/>
    </source>
</evidence>
<reference evidence="2 3" key="1">
    <citation type="journal article" date="2024" name="BMC Genomics">
        <title>De novo assembly and annotation of Popillia japonica's genome with initial clues to its potential as an invasive pest.</title>
        <authorList>
            <person name="Cucini C."/>
            <person name="Boschi S."/>
            <person name="Funari R."/>
            <person name="Cardaioli E."/>
            <person name="Iannotti N."/>
            <person name="Marturano G."/>
            <person name="Paoli F."/>
            <person name="Bruttini M."/>
            <person name="Carapelli A."/>
            <person name="Frati F."/>
            <person name="Nardi F."/>
        </authorList>
    </citation>
    <scope>NUCLEOTIDE SEQUENCE [LARGE SCALE GENOMIC DNA]</scope>
    <source>
        <strain evidence="2">DMR45628</strain>
    </source>
</reference>
<dbReference type="Proteomes" id="UP001458880">
    <property type="component" value="Unassembled WGS sequence"/>
</dbReference>
<dbReference type="AlphaFoldDB" id="A0AAW1IFG7"/>
<organism evidence="2 3">
    <name type="scientific">Popillia japonica</name>
    <name type="common">Japanese beetle</name>
    <dbReference type="NCBI Taxonomy" id="7064"/>
    <lineage>
        <taxon>Eukaryota</taxon>
        <taxon>Metazoa</taxon>
        <taxon>Ecdysozoa</taxon>
        <taxon>Arthropoda</taxon>
        <taxon>Hexapoda</taxon>
        <taxon>Insecta</taxon>
        <taxon>Pterygota</taxon>
        <taxon>Neoptera</taxon>
        <taxon>Endopterygota</taxon>
        <taxon>Coleoptera</taxon>
        <taxon>Polyphaga</taxon>
        <taxon>Scarabaeiformia</taxon>
        <taxon>Scarabaeidae</taxon>
        <taxon>Rutelinae</taxon>
        <taxon>Popillia</taxon>
    </lineage>
</organism>
<proteinExistence type="predicted"/>
<gene>
    <name evidence="2" type="ORF">QE152_g35725</name>
</gene>
<name>A0AAW1IFG7_POPJA</name>
<comment type="caution">
    <text evidence="2">The sequence shown here is derived from an EMBL/GenBank/DDBJ whole genome shotgun (WGS) entry which is preliminary data.</text>
</comment>
<keyword evidence="3" id="KW-1185">Reference proteome</keyword>
<feature type="region of interest" description="Disordered" evidence="1">
    <location>
        <begin position="121"/>
        <end position="140"/>
    </location>
</feature>
<protein>
    <recommendedName>
        <fullName evidence="4">MADF domain-containing protein</fullName>
    </recommendedName>
</protein>
<dbReference type="EMBL" id="JASPKY010000602">
    <property type="protein sequence ID" value="KAK9688193.1"/>
    <property type="molecule type" value="Genomic_DNA"/>
</dbReference>